<reference evidence="3 4" key="1">
    <citation type="submission" date="2019-07" db="EMBL/GenBank/DDBJ databases">
        <title>Whole genome shotgun sequence of Nocardia ninae NBRC 108245.</title>
        <authorList>
            <person name="Hosoyama A."/>
            <person name="Uohara A."/>
            <person name="Ohji S."/>
            <person name="Ichikawa N."/>
        </authorList>
    </citation>
    <scope>NUCLEOTIDE SEQUENCE [LARGE SCALE GENOMIC DNA]</scope>
    <source>
        <strain evidence="3 4">NBRC 108245</strain>
    </source>
</reference>
<dbReference type="PANTHER" id="PTHR43884:SF12">
    <property type="entry name" value="ISOVALERYL-COA DEHYDROGENASE, MITOCHONDRIAL-RELATED"/>
    <property type="match status" value="1"/>
</dbReference>
<dbReference type="GO" id="GO:0003995">
    <property type="term" value="F:acyl-CoA dehydrogenase activity"/>
    <property type="evidence" value="ECO:0007669"/>
    <property type="project" value="TreeGrafter"/>
</dbReference>
<dbReference type="GO" id="GO:0050660">
    <property type="term" value="F:flavin adenine dinucleotide binding"/>
    <property type="evidence" value="ECO:0007669"/>
    <property type="project" value="InterPro"/>
</dbReference>
<dbReference type="EMBL" id="BJXA01000002">
    <property type="protein sequence ID" value="GEM36061.1"/>
    <property type="molecule type" value="Genomic_DNA"/>
</dbReference>
<dbReference type="InterPro" id="IPR046373">
    <property type="entry name" value="Acyl-CoA_Oxase/DH_mid-dom_sf"/>
</dbReference>
<dbReference type="Proteomes" id="UP000321424">
    <property type="component" value="Unassembled WGS sequence"/>
</dbReference>
<proteinExistence type="predicted"/>
<dbReference type="PIRSF" id="PIRSF016578">
    <property type="entry name" value="HsaA"/>
    <property type="match status" value="1"/>
</dbReference>
<dbReference type="InterPro" id="IPR009100">
    <property type="entry name" value="AcylCoA_DH/oxidase_NM_dom_sf"/>
</dbReference>
<dbReference type="SUPFAM" id="SSF56645">
    <property type="entry name" value="Acyl-CoA dehydrogenase NM domain-like"/>
    <property type="match status" value="1"/>
</dbReference>
<dbReference type="AlphaFoldDB" id="A0A511M620"/>
<keyword evidence="4" id="KW-1185">Reference proteome</keyword>
<dbReference type="InterPro" id="IPR036250">
    <property type="entry name" value="AcylCo_DH-like_C"/>
</dbReference>
<sequence>MSESENSPTLLLSAAHDVAAVAAAEATTAEANRRLAPDVVKSFVVAGFPRHFVPAECGGTMGTFAELGRAVATLGTGCTATAWCASLTAHTSRMAAHLPTAGYREIWADGPDALLVAALSPSGTAEPVPGGYRLSGTWPFVSAIDYADWGMLTALVPRDGEPEPRVLAVPRAAMRTVDTWRNMGMAATGSNMVIVEDVFVPEARTIGRAELFAGRANDSAAPCHSVPMQATTMMFADPVLGAAKGALQGWLDHVTPKIRVAANQPKPALPGMPTFNRTTHDVTLARAAAEIEAAELLLGRAAATADAPPVTTYDTMRNWRDVAVATDMLVGVANRLLRAVGTSGQAAGHPVQRFWRDINSVAGHQALQVESAAIAFSHQVIDNPEEAR</sequence>
<dbReference type="InterPro" id="IPR013107">
    <property type="entry name" value="Acyl-CoA_DH_C"/>
</dbReference>
<evidence type="ECO:0000313" key="4">
    <source>
        <dbReference type="Proteomes" id="UP000321424"/>
    </source>
</evidence>
<keyword evidence="3" id="KW-0378">Hydrolase</keyword>
<dbReference type="OrthoDB" id="3404950at2"/>
<comment type="caution">
    <text evidence="3">The sequence shown here is derived from an EMBL/GenBank/DDBJ whole genome shotgun (WGS) entry which is preliminary data.</text>
</comment>
<dbReference type="SUPFAM" id="SSF47203">
    <property type="entry name" value="Acyl-CoA dehydrogenase C-terminal domain-like"/>
    <property type="match status" value="1"/>
</dbReference>
<evidence type="ECO:0000259" key="2">
    <source>
        <dbReference type="Pfam" id="PF08028"/>
    </source>
</evidence>
<dbReference type="Gene3D" id="1.20.140.10">
    <property type="entry name" value="Butyryl-CoA Dehydrogenase, subunit A, domain 3"/>
    <property type="match status" value="1"/>
</dbReference>
<gene>
    <name evidence="3" type="ORF">NN4_05800</name>
</gene>
<name>A0A511M620_9NOCA</name>
<dbReference type="RefSeq" id="WP_147128366.1">
    <property type="nucleotide sequence ID" value="NZ_BJXA01000002.1"/>
</dbReference>
<evidence type="ECO:0000313" key="3">
    <source>
        <dbReference type="EMBL" id="GEM36061.1"/>
    </source>
</evidence>
<dbReference type="PANTHER" id="PTHR43884">
    <property type="entry name" value="ACYL-COA DEHYDROGENASE"/>
    <property type="match status" value="1"/>
</dbReference>
<dbReference type="Gene3D" id="1.10.540.10">
    <property type="entry name" value="Acyl-CoA dehydrogenase/oxidase, N-terminal domain"/>
    <property type="match status" value="1"/>
</dbReference>
<dbReference type="Pfam" id="PF08028">
    <property type="entry name" value="Acyl-CoA_dh_2"/>
    <property type="match status" value="1"/>
</dbReference>
<dbReference type="InterPro" id="IPR037069">
    <property type="entry name" value="AcylCoA_DH/ox_N_sf"/>
</dbReference>
<dbReference type="GO" id="GO:0016787">
    <property type="term" value="F:hydrolase activity"/>
    <property type="evidence" value="ECO:0007669"/>
    <property type="project" value="UniProtKB-KW"/>
</dbReference>
<evidence type="ECO:0000256" key="1">
    <source>
        <dbReference type="ARBA" id="ARBA00023002"/>
    </source>
</evidence>
<feature type="domain" description="Acyl-CoA dehydrogenase C-terminal" evidence="2">
    <location>
        <begin position="234"/>
        <end position="368"/>
    </location>
</feature>
<organism evidence="3 4">
    <name type="scientific">Nocardia ninae NBRC 108245</name>
    <dbReference type="NCBI Taxonomy" id="1210091"/>
    <lineage>
        <taxon>Bacteria</taxon>
        <taxon>Bacillati</taxon>
        <taxon>Actinomycetota</taxon>
        <taxon>Actinomycetes</taxon>
        <taxon>Mycobacteriales</taxon>
        <taxon>Nocardiaceae</taxon>
        <taxon>Nocardia</taxon>
    </lineage>
</organism>
<protein>
    <submittedName>
        <fullName evidence="3">Hydrolase</fullName>
    </submittedName>
</protein>
<keyword evidence="1" id="KW-0560">Oxidoreductase</keyword>
<dbReference type="Gene3D" id="2.40.110.10">
    <property type="entry name" value="Butyryl-CoA Dehydrogenase, subunit A, domain 2"/>
    <property type="match status" value="1"/>
</dbReference>
<accession>A0A511M620</accession>